<dbReference type="EMBL" id="WPOC01000003">
    <property type="protein sequence ID" value="MVN14217.1"/>
    <property type="molecule type" value="Genomic_DNA"/>
</dbReference>
<evidence type="ECO:0000313" key="6">
    <source>
        <dbReference type="EMBL" id="MVN14217.1"/>
    </source>
</evidence>
<dbReference type="InterPro" id="IPR036259">
    <property type="entry name" value="MFS_trans_sf"/>
</dbReference>
<evidence type="ECO:0000259" key="5">
    <source>
        <dbReference type="PROSITE" id="PS50043"/>
    </source>
</evidence>
<feature type="transmembrane region" description="Helical" evidence="4">
    <location>
        <begin position="180"/>
        <end position="201"/>
    </location>
</feature>
<gene>
    <name evidence="6" type="ORF">GO738_02435</name>
</gene>
<evidence type="ECO:0000256" key="1">
    <source>
        <dbReference type="ARBA" id="ARBA00023015"/>
    </source>
</evidence>
<feature type="transmembrane region" description="Helical" evidence="4">
    <location>
        <begin position="57"/>
        <end position="80"/>
    </location>
</feature>
<dbReference type="GO" id="GO:0006355">
    <property type="term" value="P:regulation of DNA-templated transcription"/>
    <property type="evidence" value="ECO:0007669"/>
    <property type="project" value="InterPro"/>
</dbReference>
<feature type="transmembrane region" description="Helical" evidence="4">
    <location>
        <begin position="92"/>
        <end position="115"/>
    </location>
</feature>
<accession>A0A6N8IEM4</accession>
<dbReference type="InterPro" id="IPR000792">
    <property type="entry name" value="Tscrpt_reg_LuxR_C"/>
</dbReference>
<feature type="transmembrane region" description="Helical" evidence="4">
    <location>
        <begin position="121"/>
        <end position="147"/>
    </location>
</feature>
<feature type="transmembrane region" description="Helical" evidence="4">
    <location>
        <begin position="154"/>
        <end position="174"/>
    </location>
</feature>
<dbReference type="InterPro" id="IPR016032">
    <property type="entry name" value="Sig_transdc_resp-reg_C-effctor"/>
</dbReference>
<reference evidence="6 7" key="1">
    <citation type="submission" date="2019-11" db="EMBL/GenBank/DDBJ databases">
        <title>Whole genome shotgun sequencing (WGS) data from Adlercreutzia equolifaciens ResAG-91, Eggerthella lenta MRI-F36, MRI-F37, MRI-F40, ResAG-49, ResAG-88, ResAG-121, ResAG-145, and Gordonibacter sp. ResAG-5, ResAG-26, ResAG-43, ResAG-50, ResAG-59.</title>
        <authorList>
            <person name="Stoll D.A."/>
            <person name="Danylec N."/>
            <person name="Franz C.M.A.P."/>
            <person name="Huch M."/>
        </authorList>
    </citation>
    <scope>NUCLEOTIDE SEQUENCE [LARGE SCALE GENOMIC DNA]</scope>
    <source>
        <strain evidence="6 7">ResAG-59</strain>
    </source>
</reference>
<dbReference type="PRINTS" id="PR00038">
    <property type="entry name" value="HTHLUXR"/>
</dbReference>
<dbReference type="SUPFAM" id="SSF46894">
    <property type="entry name" value="C-terminal effector domain of the bipartite response regulators"/>
    <property type="match status" value="1"/>
</dbReference>
<keyword evidence="4" id="KW-0812">Transmembrane</keyword>
<organism evidence="6 7">
    <name type="scientific">Gordonibacter urolithinfaciens</name>
    <dbReference type="NCBI Taxonomy" id="1335613"/>
    <lineage>
        <taxon>Bacteria</taxon>
        <taxon>Bacillati</taxon>
        <taxon>Actinomycetota</taxon>
        <taxon>Coriobacteriia</taxon>
        <taxon>Eggerthellales</taxon>
        <taxon>Eggerthellaceae</taxon>
        <taxon>Gordonibacter</taxon>
    </lineage>
</organism>
<keyword evidence="3" id="KW-0804">Transcription</keyword>
<dbReference type="RefSeq" id="WP_157004799.1">
    <property type="nucleotide sequence ID" value="NZ_DBEZYS010000027.1"/>
</dbReference>
<comment type="caution">
    <text evidence="6">The sequence shown here is derived from an EMBL/GenBank/DDBJ whole genome shotgun (WGS) entry which is preliminary data.</text>
</comment>
<keyword evidence="4" id="KW-0472">Membrane</keyword>
<dbReference type="Proteomes" id="UP000468327">
    <property type="component" value="Unassembled WGS sequence"/>
</dbReference>
<dbReference type="InterPro" id="IPR036388">
    <property type="entry name" value="WH-like_DNA-bd_sf"/>
</dbReference>
<keyword evidence="2" id="KW-0238">DNA-binding</keyword>
<proteinExistence type="predicted"/>
<keyword evidence="7" id="KW-1185">Reference proteome</keyword>
<protein>
    <recommendedName>
        <fullName evidence="5">HTH luxR-type domain-containing protein</fullName>
    </recommendedName>
</protein>
<evidence type="ECO:0000256" key="4">
    <source>
        <dbReference type="SAM" id="Phobius"/>
    </source>
</evidence>
<dbReference type="Gene3D" id="1.10.10.10">
    <property type="entry name" value="Winged helix-like DNA-binding domain superfamily/Winged helix DNA-binding domain"/>
    <property type="match status" value="1"/>
</dbReference>
<dbReference type="PANTHER" id="PTHR44688:SF16">
    <property type="entry name" value="DNA-BINDING TRANSCRIPTIONAL ACTIVATOR DEVR_DOSR"/>
    <property type="match status" value="1"/>
</dbReference>
<dbReference type="SMART" id="SM00421">
    <property type="entry name" value="HTH_LUXR"/>
    <property type="match status" value="1"/>
</dbReference>
<dbReference type="Pfam" id="PF00196">
    <property type="entry name" value="GerE"/>
    <property type="match status" value="1"/>
</dbReference>
<dbReference type="GO" id="GO:0003677">
    <property type="term" value="F:DNA binding"/>
    <property type="evidence" value="ECO:0007669"/>
    <property type="project" value="UniProtKB-KW"/>
</dbReference>
<keyword evidence="1" id="KW-0805">Transcription regulation</keyword>
<name>A0A6N8IEM4_9ACTN</name>
<feature type="transmembrane region" description="Helical" evidence="4">
    <location>
        <begin position="221"/>
        <end position="245"/>
    </location>
</feature>
<dbReference type="AlphaFoldDB" id="A0A6N8IEM4"/>
<feature type="transmembrane region" description="Helical" evidence="4">
    <location>
        <begin position="21"/>
        <end position="45"/>
    </location>
</feature>
<evidence type="ECO:0000313" key="7">
    <source>
        <dbReference type="Proteomes" id="UP000468327"/>
    </source>
</evidence>
<evidence type="ECO:0000256" key="3">
    <source>
        <dbReference type="ARBA" id="ARBA00023163"/>
    </source>
</evidence>
<feature type="transmembrane region" description="Helical" evidence="4">
    <location>
        <begin position="373"/>
        <end position="394"/>
    </location>
</feature>
<feature type="transmembrane region" description="Helical" evidence="4">
    <location>
        <begin position="347"/>
        <end position="367"/>
    </location>
</feature>
<dbReference type="SUPFAM" id="SSF103473">
    <property type="entry name" value="MFS general substrate transporter"/>
    <property type="match status" value="1"/>
</dbReference>
<feature type="domain" description="HTH luxR-type" evidence="5">
    <location>
        <begin position="432"/>
        <end position="497"/>
    </location>
</feature>
<evidence type="ECO:0000256" key="2">
    <source>
        <dbReference type="ARBA" id="ARBA00023125"/>
    </source>
</evidence>
<sequence length="517" mass="54947">MAENQSDRNGREAEGSASAMRGSAACVLATLGFACLTVWGTYIVFSPALPLLSFEAVEVGVACLIVSRVTANAALLFCLRRPDAVFDRLKRLVLPGSLALLAPAFALSALCWSGAVGGDAVLPVLVAAWVLLGAAELALSLSWAVLFSMMPAKWTALSIACGGALATPLFLLVAGAGEPLVGLLGIAFCLVACDLLAYFLLRKTGEEELAAMKGFHREPAITLKAALSVATNGLVYGYVVVMLALMGLPSVLVAAAAGVVGAGVAILWAVKRTRSRWDVGTMQRATVPIVAASILFIPFCDEVGRTACGAVAIGTFAYATLMEWTDLVVSNAEFQLYPVRRYAKGRFAQWTGFTAGALVAYFAFHAFPLPPTPLALLSCIIAVVVVAAFALYGADDSETKEALLAVMTAGADSPPIIDPPKNAAPFRERCDAVMRQYDLSQREMEVFLCLAKGRNAEYVQQKLFISGNTAKTHIAHIYRKMGINSQQRLIDMVDREAEATRKCDEPYGSMPIDSNTK</sequence>
<dbReference type="PANTHER" id="PTHR44688">
    <property type="entry name" value="DNA-BINDING TRANSCRIPTIONAL ACTIVATOR DEVR_DOSR"/>
    <property type="match status" value="1"/>
</dbReference>
<keyword evidence="4" id="KW-1133">Transmembrane helix</keyword>
<dbReference type="PROSITE" id="PS50043">
    <property type="entry name" value="HTH_LUXR_2"/>
    <property type="match status" value="1"/>
</dbReference>
<feature type="transmembrane region" description="Helical" evidence="4">
    <location>
        <begin position="251"/>
        <end position="270"/>
    </location>
</feature>
<dbReference type="CDD" id="cd06170">
    <property type="entry name" value="LuxR_C_like"/>
    <property type="match status" value="1"/>
</dbReference>